<dbReference type="GO" id="GO:0016832">
    <property type="term" value="F:aldehyde-lyase activity"/>
    <property type="evidence" value="ECO:0007669"/>
    <property type="project" value="TreeGrafter"/>
</dbReference>
<accession>A0A2A5WX40</accession>
<evidence type="ECO:0000313" key="6">
    <source>
        <dbReference type="Proteomes" id="UP000219327"/>
    </source>
</evidence>
<organism evidence="5 6">
    <name type="scientific">OM182 bacterium MED-G24</name>
    <dbReference type="NCBI Taxonomy" id="1986255"/>
    <lineage>
        <taxon>Bacteria</taxon>
        <taxon>Pseudomonadati</taxon>
        <taxon>Pseudomonadota</taxon>
        <taxon>Gammaproteobacteria</taxon>
        <taxon>OMG group</taxon>
        <taxon>OM182 clade</taxon>
    </lineage>
</organism>
<dbReference type="PANTHER" id="PTHR30502:SF0">
    <property type="entry name" value="PHOSPHOENOLPYRUVATE CARBOXYLASE FAMILY PROTEIN"/>
    <property type="match status" value="1"/>
</dbReference>
<evidence type="ECO:0000256" key="3">
    <source>
        <dbReference type="ARBA" id="ARBA00023239"/>
    </source>
</evidence>
<dbReference type="InterPro" id="IPR040442">
    <property type="entry name" value="Pyrv_kinase-like_dom_sf"/>
</dbReference>
<feature type="domain" description="HpcH/HpaI aldolase/citrate lyase" evidence="4">
    <location>
        <begin position="18"/>
        <end position="237"/>
    </location>
</feature>
<reference evidence="5 6" key="1">
    <citation type="submission" date="2017-08" db="EMBL/GenBank/DDBJ databases">
        <title>Fine stratification of microbial communities through a metagenomic profile of the photic zone.</title>
        <authorList>
            <person name="Haro-Moreno J.M."/>
            <person name="Lopez-Perez M."/>
            <person name="De La Torre J."/>
            <person name="Picazo A."/>
            <person name="Camacho A."/>
            <person name="Rodriguez-Valera F."/>
        </authorList>
    </citation>
    <scope>NUCLEOTIDE SEQUENCE [LARGE SCALE GENOMIC DNA]</scope>
    <source>
        <strain evidence="5">MED-G24</strain>
    </source>
</reference>
<evidence type="ECO:0000256" key="2">
    <source>
        <dbReference type="ARBA" id="ARBA00022723"/>
    </source>
</evidence>
<comment type="caution">
    <text evidence="5">The sequence shown here is derived from an EMBL/GenBank/DDBJ whole genome shotgun (WGS) entry which is preliminary data.</text>
</comment>
<dbReference type="EMBL" id="NTKD01000008">
    <property type="protein sequence ID" value="PDH40838.1"/>
    <property type="molecule type" value="Genomic_DNA"/>
</dbReference>
<evidence type="ECO:0000256" key="1">
    <source>
        <dbReference type="ARBA" id="ARBA00005568"/>
    </source>
</evidence>
<keyword evidence="2" id="KW-0479">Metal-binding</keyword>
<dbReference type="GO" id="GO:0005737">
    <property type="term" value="C:cytoplasm"/>
    <property type="evidence" value="ECO:0007669"/>
    <property type="project" value="TreeGrafter"/>
</dbReference>
<dbReference type="GO" id="GO:0046872">
    <property type="term" value="F:metal ion binding"/>
    <property type="evidence" value="ECO:0007669"/>
    <property type="project" value="UniProtKB-KW"/>
</dbReference>
<gene>
    <name evidence="5" type="ORF">CNE99_02780</name>
</gene>
<evidence type="ECO:0000259" key="4">
    <source>
        <dbReference type="Pfam" id="PF03328"/>
    </source>
</evidence>
<proteinExistence type="inferred from homology"/>
<dbReference type="InterPro" id="IPR015813">
    <property type="entry name" value="Pyrv/PenolPyrv_kinase-like_dom"/>
</dbReference>
<dbReference type="Gene3D" id="3.20.20.60">
    <property type="entry name" value="Phosphoenolpyruvate-binding domains"/>
    <property type="match status" value="1"/>
</dbReference>
<comment type="similarity">
    <text evidence="1">Belongs to the HpcH/HpaI aldolase family.</text>
</comment>
<keyword evidence="3" id="KW-0456">Lyase</keyword>
<dbReference type="Proteomes" id="UP000219327">
    <property type="component" value="Unassembled WGS sequence"/>
</dbReference>
<name>A0A2A5WX40_9GAMM</name>
<dbReference type="PANTHER" id="PTHR30502">
    <property type="entry name" value="2-KETO-3-DEOXY-L-RHAMNONATE ALDOLASE"/>
    <property type="match status" value="1"/>
</dbReference>
<protein>
    <submittedName>
        <fullName evidence="5">2,4-dihydroxyhept-2-ene-1,7-dioic acid aldolase</fullName>
    </submittedName>
</protein>
<sequence>MRPNSVKNAWKNGKQTIGGWISCDSVYVAEMMGRTGFDWLCLDMQHGLLDYNDVRDMLPAISLSDTMPFVRVPWNEPYIMMKVLDAGAYGVIVPLVNNREEAEKAVAACRYPPDGMRSMGPIRAGMYGGRGYVQHANDEIAVIAMIETAEALENLDEICSTPGLDAVYIGPSDLAYAIGLPPRGDNDDPKHVETVHHIYDTARKHGIHVGAHTGSLEFTKRWLKHGFDMVMLGSDTAWMAKLAGQELREARQETGVERAPRGEDY</sequence>
<dbReference type="AlphaFoldDB" id="A0A2A5WX40"/>
<dbReference type="InterPro" id="IPR050251">
    <property type="entry name" value="HpcH-HpaI_aldolase"/>
</dbReference>
<dbReference type="Pfam" id="PF03328">
    <property type="entry name" value="HpcH_HpaI"/>
    <property type="match status" value="1"/>
</dbReference>
<evidence type="ECO:0000313" key="5">
    <source>
        <dbReference type="EMBL" id="PDH40838.1"/>
    </source>
</evidence>
<dbReference type="SUPFAM" id="SSF51621">
    <property type="entry name" value="Phosphoenolpyruvate/pyruvate domain"/>
    <property type="match status" value="1"/>
</dbReference>
<dbReference type="InterPro" id="IPR005000">
    <property type="entry name" value="Aldolase/citrate-lyase_domain"/>
</dbReference>